<comment type="caution">
    <text evidence="2">The sequence shown here is derived from an EMBL/GenBank/DDBJ whole genome shotgun (WGS) entry which is preliminary data.</text>
</comment>
<proteinExistence type="predicted"/>
<reference evidence="2 3" key="1">
    <citation type="submission" date="2019-03" db="EMBL/GenBank/DDBJ databases">
        <title>First draft genome of Liparis tanakae, snailfish: a comprehensive survey of snailfish specific genes.</title>
        <authorList>
            <person name="Kim W."/>
            <person name="Song I."/>
            <person name="Jeong J.-H."/>
            <person name="Kim D."/>
            <person name="Kim S."/>
            <person name="Ryu S."/>
            <person name="Song J.Y."/>
            <person name="Lee S.K."/>
        </authorList>
    </citation>
    <scope>NUCLEOTIDE SEQUENCE [LARGE SCALE GENOMIC DNA]</scope>
    <source>
        <tissue evidence="2">Muscle</tissue>
    </source>
</reference>
<protein>
    <submittedName>
        <fullName evidence="2">Uncharacterized protein</fullName>
    </submittedName>
</protein>
<name>A0A4Z2ER71_9TELE</name>
<evidence type="ECO:0000256" key="1">
    <source>
        <dbReference type="SAM" id="MobiDB-lite"/>
    </source>
</evidence>
<evidence type="ECO:0000313" key="3">
    <source>
        <dbReference type="Proteomes" id="UP000314294"/>
    </source>
</evidence>
<feature type="compositionally biased region" description="Basic residues" evidence="1">
    <location>
        <begin position="1"/>
        <end position="11"/>
    </location>
</feature>
<evidence type="ECO:0000313" key="2">
    <source>
        <dbReference type="EMBL" id="TNN31416.1"/>
    </source>
</evidence>
<keyword evidence="3" id="KW-1185">Reference proteome</keyword>
<feature type="compositionally biased region" description="Basic and acidic residues" evidence="1">
    <location>
        <begin position="53"/>
        <end position="62"/>
    </location>
</feature>
<dbReference type="EMBL" id="SRLO01003497">
    <property type="protein sequence ID" value="TNN31416.1"/>
    <property type="molecule type" value="Genomic_DNA"/>
</dbReference>
<organism evidence="2 3">
    <name type="scientific">Liparis tanakae</name>
    <name type="common">Tanaka's snailfish</name>
    <dbReference type="NCBI Taxonomy" id="230148"/>
    <lineage>
        <taxon>Eukaryota</taxon>
        <taxon>Metazoa</taxon>
        <taxon>Chordata</taxon>
        <taxon>Craniata</taxon>
        <taxon>Vertebrata</taxon>
        <taxon>Euteleostomi</taxon>
        <taxon>Actinopterygii</taxon>
        <taxon>Neopterygii</taxon>
        <taxon>Teleostei</taxon>
        <taxon>Neoteleostei</taxon>
        <taxon>Acanthomorphata</taxon>
        <taxon>Eupercaria</taxon>
        <taxon>Perciformes</taxon>
        <taxon>Cottioidei</taxon>
        <taxon>Cottales</taxon>
        <taxon>Liparidae</taxon>
        <taxon>Liparis</taxon>
    </lineage>
</organism>
<sequence length="99" mass="10884">MTVKPCKIKRQKKEERGGGRDSGAATFSNIRPGRRGRAEEEKDRGRGGPRKRRSEEEKDRGRGGPLSCSLLPGYGRLQVIHNGSNRHVTVSRAGQSASE</sequence>
<feature type="compositionally biased region" description="Basic and acidic residues" evidence="1">
    <location>
        <begin position="36"/>
        <end position="46"/>
    </location>
</feature>
<dbReference type="AlphaFoldDB" id="A0A4Z2ER71"/>
<dbReference type="Proteomes" id="UP000314294">
    <property type="component" value="Unassembled WGS sequence"/>
</dbReference>
<gene>
    <name evidence="2" type="ORF">EYF80_058432</name>
</gene>
<accession>A0A4Z2ER71</accession>
<feature type="region of interest" description="Disordered" evidence="1">
    <location>
        <begin position="1"/>
        <end position="71"/>
    </location>
</feature>